<dbReference type="AlphaFoldDB" id="A0A6J6FR32"/>
<keyword evidence="4" id="KW-0378">Hydrolase</keyword>
<dbReference type="PROSITE" id="PS51462">
    <property type="entry name" value="NUDIX"/>
    <property type="match status" value="1"/>
</dbReference>
<evidence type="ECO:0000313" key="8">
    <source>
        <dbReference type="EMBL" id="CAB4591536.1"/>
    </source>
</evidence>
<evidence type="ECO:0000256" key="3">
    <source>
        <dbReference type="ARBA" id="ARBA00022723"/>
    </source>
</evidence>
<protein>
    <submittedName>
        <fullName evidence="8">Unannotated protein</fullName>
    </submittedName>
</protein>
<dbReference type="InterPro" id="IPR039121">
    <property type="entry name" value="NUDT19"/>
</dbReference>
<evidence type="ECO:0000256" key="6">
    <source>
        <dbReference type="ARBA" id="ARBA00023211"/>
    </source>
</evidence>
<gene>
    <name evidence="8" type="ORF">UFOPK1722_01667</name>
</gene>
<name>A0A6J6FR32_9ZZZZ</name>
<feature type="domain" description="Nudix hydrolase" evidence="7">
    <location>
        <begin position="15"/>
        <end position="160"/>
    </location>
</feature>
<dbReference type="Pfam" id="PF00293">
    <property type="entry name" value="NUDIX"/>
    <property type="match status" value="1"/>
</dbReference>
<evidence type="ECO:0000256" key="1">
    <source>
        <dbReference type="ARBA" id="ARBA00001936"/>
    </source>
</evidence>
<comment type="cofactor">
    <cofactor evidence="2">
        <name>Mg(2+)</name>
        <dbReference type="ChEBI" id="CHEBI:18420"/>
    </cofactor>
</comment>
<dbReference type="PANTHER" id="PTHR12318">
    <property type="entry name" value="TESTOSTERONE-REGULATED PROTEIN RP2"/>
    <property type="match status" value="1"/>
</dbReference>
<dbReference type="InterPro" id="IPR015797">
    <property type="entry name" value="NUDIX_hydrolase-like_dom_sf"/>
</dbReference>
<dbReference type="GO" id="GO:0046872">
    <property type="term" value="F:metal ion binding"/>
    <property type="evidence" value="ECO:0007669"/>
    <property type="project" value="UniProtKB-KW"/>
</dbReference>
<evidence type="ECO:0000256" key="2">
    <source>
        <dbReference type="ARBA" id="ARBA00001946"/>
    </source>
</evidence>
<proteinExistence type="predicted"/>
<dbReference type="InterPro" id="IPR000086">
    <property type="entry name" value="NUDIX_hydrolase_dom"/>
</dbReference>
<accession>A0A6J6FR32</accession>
<dbReference type="EMBL" id="CAEZTS010000184">
    <property type="protein sequence ID" value="CAB4591536.1"/>
    <property type="molecule type" value="Genomic_DNA"/>
</dbReference>
<dbReference type="GO" id="GO:0016818">
    <property type="term" value="F:hydrolase activity, acting on acid anhydrides, in phosphorus-containing anhydrides"/>
    <property type="evidence" value="ECO:0007669"/>
    <property type="project" value="InterPro"/>
</dbReference>
<organism evidence="8">
    <name type="scientific">freshwater metagenome</name>
    <dbReference type="NCBI Taxonomy" id="449393"/>
    <lineage>
        <taxon>unclassified sequences</taxon>
        <taxon>metagenomes</taxon>
        <taxon>ecological metagenomes</taxon>
    </lineage>
</organism>
<evidence type="ECO:0000256" key="5">
    <source>
        <dbReference type="ARBA" id="ARBA00022842"/>
    </source>
</evidence>
<reference evidence="8" key="1">
    <citation type="submission" date="2020-05" db="EMBL/GenBank/DDBJ databases">
        <authorList>
            <person name="Chiriac C."/>
            <person name="Salcher M."/>
            <person name="Ghai R."/>
            <person name="Kavagutti S V."/>
        </authorList>
    </citation>
    <scope>NUCLEOTIDE SEQUENCE</scope>
</reference>
<dbReference type="SUPFAM" id="SSF55811">
    <property type="entry name" value="Nudix"/>
    <property type="match status" value="1"/>
</dbReference>
<evidence type="ECO:0000256" key="4">
    <source>
        <dbReference type="ARBA" id="ARBA00022801"/>
    </source>
</evidence>
<keyword evidence="6" id="KW-0464">Manganese</keyword>
<keyword evidence="5" id="KW-0460">Magnesium</keyword>
<dbReference type="Gene3D" id="3.90.79.10">
    <property type="entry name" value="Nucleoside Triphosphate Pyrophosphohydrolase"/>
    <property type="match status" value="2"/>
</dbReference>
<dbReference type="PANTHER" id="PTHR12318:SF0">
    <property type="entry name" value="ACYL-COENZYME A DIPHOSPHATASE NUDT19"/>
    <property type="match status" value="1"/>
</dbReference>
<comment type="cofactor">
    <cofactor evidence="1">
        <name>Mn(2+)</name>
        <dbReference type="ChEBI" id="CHEBI:29035"/>
    </cofactor>
</comment>
<evidence type="ECO:0000259" key="7">
    <source>
        <dbReference type="PROSITE" id="PS51462"/>
    </source>
</evidence>
<keyword evidence="3" id="KW-0479">Metal-binding</keyword>
<sequence>MSNAESDEAAQKARKSRPAATVILTRVADHSPCGLEVLLLRRSDVGAFAGMWVFPGGRVDDADEGHDDYSRAMSAAIREAHEEVSARVDRAALAPWSHWTPPLSAPARFKTWFFVAAHDDGDITIDNHEIVDYRWMAPDLALAAALPMAPPTIVTLHELHEAGDHLTIRRGRTDPPAYVTRPGRTADGQDVMMWNGDAGYESGDADTKGPRNRLVMLNGFGGTDWIYVRS</sequence>